<dbReference type="PANTHER" id="PTHR34374">
    <property type="entry name" value="LARGE RIBOSOMAL RNA SUBUNIT ACCUMULATION PROTEIN YCED HOMOLOG 1, CHLOROPLASTIC"/>
    <property type="match status" value="1"/>
</dbReference>
<sequence>MKVIISEIPDEGLELELTEKISSDESIKIVAPVKASLKIDKKGSEVIITGRAKGTVELQCSRCLKAFDMDIDSAINVVYHPASEINKEEHYELKGDELDTGFYKNDTLDTEDLLKEQLVLNIPMKPLCSNDCKGLCPKCGANLNITQCNCLTSEVDSRLAVLKQLLNKKEVN</sequence>
<comment type="caution">
    <text evidence="1">The sequence shown here is derived from an EMBL/GenBank/DDBJ whole genome shotgun (WGS) entry which is preliminary data.</text>
</comment>
<protein>
    <recommendedName>
        <fullName evidence="2">DUF177 domain-containing protein</fullName>
    </recommendedName>
</protein>
<organism evidence="1">
    <name type="scientific">hot springs metagenome</name>
    <dbReference type="NCBI Taxonomy" id="433727"/>
    <lineage>
        <taxon>unclassified sequences</taxon>
        <taxon>metagenomes</taxon>
        <taxon>ecological metagenomes</taxon>
    </lineage>
</organism>
<dbReference type="AlphaFoldDB" id="A0A5J4L582"/>
<dbReference type="PANTHER" id="PTHR34374:SF1">
    <property type="entry name" value="LARGE RIBOSOMAL RNA SUBUNIT ACCUMULATION PROTEIN YCED HOMOLOG 1, CHLOROPLASTIC"/>
    <property type="match status" value="1"/>
</dbReference>
<proteinExistence type="predicted"/>
<evidence type="ECO:0008006" key="2">
    <source>
        <dbReference type="Google" id="ProtNLM"/>
    </source>
</evidence>
<dbReference type="EMBL" id="BLAB01000001">
    <property type="protein sequence ID" value="GER94412.1"/>
    <property type="molecule type" value="Genomic_DNA"/>
</dbReference>
<evidence type="ECO:0000313" key="1">
    <source>
        <dbReference type="EMBL" id="GER94412.1"/>
    </source>
</evidence>
<gene>
    <name evidence="1" type="ORF">A45J_2173</name>
</gene>
<name>A0A5J4L582_9ZZZZ</name>
<dbReference type="Pfam" id="PF02620">
    <property type="entry name" value="YceD"/>
    <property type="match status" value="1"/>
</dbReference>
<accession>A0A5J4L582</accession>
<dbReference type="InterPro" id="IPR003772">
    <property type="entry name" value="YceD"/>
</dbReference>
<reference evidence="1" key="1">
    <citation type="submission" date="2019-10" db="EMBL/GenBank/DDBJ databases">
        <title>Metagenomic sequencing of thiosulfate-disproportionating enrichment culture.</title>
        <authorList>
            <person name="Umezawa K."/>
            <person name="Kojima H."/>
            <person name="Fukui M."/>
        </authorList>
    </citation>
    <scope>NUCLEOTIDE SEQUENCE</scope>
    <source>
        <strain evidence="1">45J</strain>
    </source>
</reference>